<reference evidence="3" key="2">
    <citation type="submission" date="2011-11" db="EMBL/GenBank/DDBJ databases">
        <authorList>
            <person name="Barker E."/>
        </authorList>
    </citation>
    <scope>NUCLEOTIDE SEQUENCE</scope>
    <source>
        <strain evidence="3">Birmingham 1</strain>
    </source>
</reference>
<organism evidence="3">
    <name type="scientific">Candidatus Mycoplasma haematominutum 'Birmingham 1'</name>
    <dbReference type="NCBI Taxonomy" id="1116213"/>
    <lineage>
        <taxon>Bacteria</taxon>
        <taxon>Bacillati</taxon>
        <taxon>Mycoplasmatota</taxon>
        <taxon>Mollicutes</taxon>
        <taxon>Mycoplasmataceae</taxon>
        <taxon>Mycoplasma</taxon>
    </lineage>
</organism>
<feature type="coiled-coil region" evidence="1">
    <location>
        <begin position="104"/>
        <end position="134"/>
    </location>
</feature>
<keyword evidence="1" id="KW-0175">Coiled coil</keyword>
<accession>G8C3F5</accession>
<dbReference type="KEGG" id="mhb:MHM_03350"/>
<dbReference type="EMBL" id="HE613254">
    <property type="protein sequence ID" value="CCE66853.1"/>
    <property type="molecule type" value="Genomic_DNA"/>
</dbReference>
<gene>
    <name evidence="3" type="ORF">MHM_03350</name>
</gene>
<feature type="region of interest" description="Disordered" evidence="2">
    <location>
        <begin position="166"/>
        <end position="195"/>
    </location>
</feature>
<name>G8C3F5_9MOLU</name>
<evidence type="ECO:0000256" key="2">
    <source>
        <dbReference type="SAM" id="MobiDB-lite"/>
    </source>
</evidence>
<dbReference type="PATRIC" id="fig|1116213.3.peg.360"/>
<dbReference type="AlphaFoldDB" id="G8C3F5"/>
<evidence type="ECO:0000313" key="3">
    <source>
        <dbReference type="EMBL" id="CCE66853.1"/>
    </source>
</evidence>
<reference evidence="3" key="1">
    <citation type="submission" date="2011-11" db="EMBL/GenBank/DDBJ databases">
        <title>Complete genome sequence of Candidatus Mycoplasma haemominutum.</title>
        <authorList>
            <person name="Barker E.N."/>
            <person name="Darby A.C."/>
            <person name="Helps C.R."/>
            <person name="Peters I.R."/>
            <person name="Hughes M.A."/>
            <person name="Radford A.D."/>
            <person name="Novacco M."/>
            <person name="Boretti F."/>
            <person name="Hofmann-Lehmann R."/>
            <person name="Tasker S."/>
        </authorList>
    </citation>
    <scope>NUCLEOTIDE SEQUENCE</scope>
    <source>
        <strain evidence="3">Birmingham 1</strain>
    </source>
</reference>
<evidence type="ECO:0000256" key="1">
    <source>
        <dbReference type="SAM" id="Coils"/>
    </source>
</evidence>
<proteinExistence type="predicted"/>
<sequence length="195" mass="21677">MFSLSKFLLGGSTIASSGGIASYLVPYTSVSGETFFFRSQEGVDFQLEKLEQLLGETKQRLSEWKTKFNKSKEAAEASKDQEFTTSLDLFEKIAVNEASLTSLYETIKSKIETLKSKSEELKQQVEQKLKLESDLALVKTSLDYGNQLNRLLSTWESSMSKVIAEFQTNQSSSESSSSGGGDNRRSKGSRNINFS</sequence>
<protein>
    <submittedName>
        <fullName evidence="3">Uncharacterized protein</fullName>
    </submittedName>
</protein>
<dbReference type="HOGENOM" id="CLU_1394116_0_0_14"/>